<reference evidence="1 2" key="2">
    <citation type="journal article" date="2013" name="PLoS Genet.">
        <title>Comparative genome structure, secondary metabolite, and effector coding capacity across Cochliobolus pathogens.</title>
        <authorList>
            <person name="Condon B.J."/>
            <person name="Leng Y."/>
            <person name="Wu D."/>
            <person name="Bushley K.E."/>
            <person name="Ohm R.A."/>
            <person name="Otillar R."/>
            <person name="Martin J."/>
            <person name="Schackwitz W."/>
            <person name="Grimwood J."/>
            <person name="MohdZainudin N."/>
            <person name="Xue C."/>
            <person name="Wang R."/>
            <person name="Manning V.A."/>
            <person name="Dhillon B."/>
            <person name="Tu Z.J."/>
            <person name="Steffenson B.J."/>
            <person name="Salamov A."/>
            <person name="Sun H."/>
            <person name="Lowry S."/>
            <person name="LaButti K."/>
            <person name="Han J."/>
            <person name="Copeland A."/>
            <person name="Lindquist E."/>
            <person name="Barry K."/>
            <person name="Schmutz J."/>
            <person name="Baker S.E."/>
            <person name="Ciuffetti L.M."/>
            <person name="Grigoriev I.V."/>
            <person name="Zhong S."/>
            <person name="Turgeon B.G."/>
        </authorList>
    </citation>
    <scope>NUCLEOTIDE SEQUENCE [LARGE SCALE GENOMIC DNA]</scope>
    <source>
        <strain evidence="2">28A</strain>
    </source>
</reference>
<feature type="non-terminal residue" evidence="1">
    <location>
        <position position="218"/>
    </location>
</feature>
<sequence length="218" mass="24955">VQPLDPDVAQLVETVMQDKLLPVHTNAWYVFGFACTGNEETERRLAGLYKALITEAPISMTHDLQRALHANSLVALFDKNAYSHFRTLAPYLEVFLNTPPPKRPTVWRLIQFIHDTHNTEPPACLRRDYGFRFCRQREEVLYLKEIHSALLDKLGPKPLHDACVYGRLRVTALREGVVLPRERGARLLENDFPSPALGFDSEDGLAAYQMPLFKKKMK</sequence>
<dbReference type="RefSeq" id="XP_008023790.1">
    <property type="nucleotide sequence ID" value="XM_008025599.1"/>
</dbReference>
<dbReference type="eggNOG" id="ENOG502S8AN">
    <property type="taxonomic scope" value="Eukaryota"/>
</dbReference>
<name>R0IVM1_EXST2</name>
<proteinExistence type="predicted"/>
<evidence type="ECO:0000313" key="1">
    <source>
        <dbReference type="EMBL" id="EOA88626.1"/>
    </source>
</evidence>
<feature type="non-terminal residue" evidence="1">
    <location>
        <position position="1"/>
    </location>
</feature>
<accession>R0IVM1</accession>
<dbReference type="EMBL" id="KB908537">
    <property type="protein sequence ID" value="EOA88626.1"/>
    <property type="molecule type" value="Genomic_DNA"/>
</dbReference>
<reference evidence="1 2" key="1">
    <citation type="journal article" date="2012" name="PLoS Pathog.">
        <title>Diverse lifestyles and strategies of plant pathogenesis encoded in the genomes of eighteen Dothideomycetes fungi.</title>
        <authorList>
            <person name="Ohm R.A."/>
            <person name="Feau N."/>
            <person name="Henrissat B."/>
            <person name="Schoch C.L."/>
            <person name="Horwitz B.A."/>
            <person name="Barry K.W."/>
            <person name="Condon B.J."/>
            <person name="Copeland A.C."/>
            <person name="Dhillon B."/>
            <person name="Glaser F."/>
            <person name="Hesse C.N."/>
            <person name="Kosti I."/>
            <person name="LaButti K."/>
            <person name="Lindquist E.A."/>
            <person name="Lucas S."/>
            <person name="Salamov A.A."/>
            <person name="Bradshaw R.E."/>
            <person name="Ciuffetti L."/>
            <person name="Hamelin R.C."/>
            <person name="Kema G.H.J."/>
            <person name="Lawrence C."/>
            <person name="Scott J.A."/>
            <person name="Spatafora J.W."/>
            <person name="Turgeon B.G."/>
            <person name="de Wit P.J.G.M."/>
            <person name="Zhong S."/>
            <person name="Goodwin S.B."/>
            <person name="Grigoriev I.V."/>
        </authorList>
    </citation>
    <scope>NUCLEOTIDE SEQUENCE [LARGE SCALE GENOMIC DNA]</scope>
    <source>
        <strain evidence="2">28A</strain>
    </source>
</reference>
<protein>
    <submittedName>
        <fullName evidence="1">Uncharacterized protein</fullName>
    </submittedName>
</protein>
<dbReference type="HOGENOM" id="CLU_041565_0_0_1"/>
<organism evidence="1 2">
    <name type="scientific">Exserohilum turcicum (strain 28A)</name>
    <name type="common">Northern leaf blight fungus</name>
    <name type="synonym">Setosphaeria turcica</name>
    <dbReference type="NCBI Taxonomy" id="671987"/>
    <lineage>
        <taxon>Eukaryota</taxon>
        <taxon>Fungi</taxon>
        <taxon>Dikarya</taxon>
        <taxon>Ascomycota</taxon>
        <taxon>Pezizomycotina</taxon>
        <taxon>Dothideomycetes</taxon>
        <taxon>Pleosporomycetidae</taxon>
        <taxon>Pleosporales</taxon>
        <taxon>Pleosporineae</taxon>
        <taxon>Pleosporaceae</taxon>
        <taxon>Exserohilum</taxon>
    </lineage>
</organism>
<dbReference type="GeneID" id="19405446"/>
<dbReference type="Proteomes" id="UP000016935">
    <property type="component" value="Unassembled WGS sequence"/>
</dbReference>
<keyword evidence="2" id="KW-1185">Reference proteome</keyword>
<evidence type="ECO:0000313" key="2">
    <source>
        <dbReference type="Proteomes" id="UP000016935"/>
    </source>
</evidence>
<dbReference type="OrthoDB" id="4851849at2759"/>
<gene>
    <name evidence="1" type="ORF">SETTUDRAFT_81781</name>
</gene>
<dbReference type="AlphaFoldDB" id="R0IVM1"/>